<evidence type="ECO:0000313" key="3">
    <source>
        <dbReference type="EMBL" id="KAF1848691.1"/>
    </source>
</evidence>
<comment type="caution">
    <text evidence="3">The sequence shown here is derived from an EMBL/GenBank/DDBJ whole genome shotgun (WGS) entry which is preliminary data.</text>
</comment>
<reference evidence="3" key="1">
    <citation type="submission" date="2020-01" db="EMBL/GenBank/DDBJ databases">
        <authorList>
            <consortium name="DOE Joint Genome Institute"/>
            <person name="Haridas S."/>
            <person name="Albert R."/>
            <person name="Binder M."/>
            <person name="Bloem J."/>
            <person name="Labutti K."/>
            <person name="Salamov A."/>
            <person name="Andreopoulos B."/>
            <person name="Baker S.E."/>
            <person name="Barry K."/>
            <person name="Bills G."/>
            <person name="Bluhm B.H."/>
            <person name="Cannon C."/>
            <person name="Castanera R."/>
            <person name="Culley D.E."/>
            <person name="Daum C."/>
            <person name="Ezra D."/>
            <person name="Gonzalez J.B."/>
            <person name="Henrissat B."/>
            <person name="Kuo A."/>
            <person name="Liang C."/>
            <person name="Lipzen A."/>
            <person name="Lutzoni F."/>
            <person name="Magnuson J."/>
            <person name="Mondo S."/>
            <person name="Nolan M."/>
            <person name="Ohm R."/>
            <person name="Pangilinan J."/>
            <person name="Park H.-J."/>
            <person name="Ramirez L."/>
            <person name="Alfaro M."/>
            <person name="Sun H."/>
            <person name="Tritt A."/>
            <person name="Yoshinaga Y."/>
            <person name="Zwiers L.-H."/>
            <person name="Turgeon B.G."/>
            <person name="Goodwin S.B."/>
            <person name="Spatafora J.W."/>
            <person name="Crous P.W."/>
            <person name="Grigoriev I.V."/>
        </authorList>
    </citation>
    <scope>NUCLEOTIDE SEQUENCE</scope>
    <source>
        <strain evidence="3">CBS 394.84</strain>
    </source>
</reference>
<feature type="region of interest" description="Disordered" evidence="1">
    <location>
        <begin position="134"/>
        <end position="167"/>
    </location>
</feature>
<dbReference type="GeneID" id="63855952"/>
<evidence type="ECO:0000313" key="4">
    <source>
        <dbReference type="Proteomes" id="UP000800039"/>
    </source>
</evidence>
<evidence type="ECO:0008006" key="5">
    <source>
        <dbReference type="Google" id="ProtNLM"/>
    </source>
</evidence>
<organism evidence="3 4">
    <name type="scientific">Cucurbitaria berberidis CBS 394.84</name>
    <dbReference type="NCBI Taxonomy" id="1168544"/>
    <lineage>
        <taxon>Eukaryota</taxon>
        <taxon>Fungi</taxon>
        <taxon>Dikarya</taxon>
        <taxon>Ascomycota</taxon>
        <taxon>Pezizomycotina</taxon>
        <taxon>Dothideomycetes</taxon>
        <taxon>Pleosporomycetidae</taxon>
        <taxon>Pleosporales</taxon>
        <taxon>Pleosporineae</taxon>
        <taxon>Cucurbitariaceae</taxon>
        <taxon>Cucurbitaria</taxon>
    </lineage>
</organism>
<dbReference type="AlphaFoldDB" id="A0A9P4LAR7"/>
<feature type="signal peptide" evidence="2">
    <location>
        <begin position="1"/>
        <end position="19"/>
    </location>
</feature>
<feature type="chain" id="PRO_5040387342" description="Secreted protein" evidence="2">
    <location>
        <begin position="20"/>
        <end position="167"/>
    </location>
</feature>
<dbReference type="RefSeq" id="XP_040791254.1">
    <property type="nucleotide sequence ID" value="XM_040938695.1"/>
</dbReference>
<gene>
    <name evidence="3" type="ORF">K460DRAFT_79794</name>
</gene>
<sequence>MGMPCRPATAVLFARLSASLLPRDLVCRLQHRDIVVLVLNPASISPKCFSFVFECWGWCVGLLMARSFAHPSHRRASTGMHERYLGCCCEHWFAGGPHLSPLSQRQPTSPGHFSTSSVDVNIAPRSSPTLRLRVFPPLQSARHTTTNNPPRVSHEAPKSKARLSPKP</sequence>
<feature type="region of interest" description="Disordered" evidence="1">
    <location>
        <begin position="101"/>
        <end position="120"/>
    </location>
</feature>
<proteinExistence type="predicted"/>
<name>A0A9P4LAR7_9PLEO</name>
<evidence type="ECO:0000256" key="1">
    <source>
        <dbReference type="SAM" id="MobiDB-lite"/>
    </source>
</evidence>
<dbReference type="EMBL" id="ML976615">
    <property type="protein sequence ID" value="KAF1848691.1"/>
    <property type="molecule type" value="Genomic_DNA"/>
</dbReference>
<evidence type="ECO:0000256" key="2">
    <source>
        <dbReference type="SAM" id="SignalP"/>
    </source>
</evidence>
<dbReference type="Proteomes" id="UP000800039">
    <property type="component" value="Unassembled WGS sequence"/>
</dbReference>
<protein>
    <recommendedName>
        <fullName evidence="5">Secreted protein</fullName>
    </recommendedName>
</protein>
<feature type="compositionally biased region" description="Polar residues" evidence="1">
    <location>
        <begin position="141"/>
        <end position="150"/>
    </location>
</feature>
<keyword evidence="2" id="KW-0732">Signal</keyword>
<accession>A0A9P4LAR7</accession>
<keyword evidence="4" id="KW-1185">Reference proteome</keyword>